<organism evidence="2 3">
    <name type="scientific">Photobacterium lutimaris</name>
    <dbReference type="NCBI Taxonomy" id="388278"/>
    <lineage>
        <taxon>Bacteria</taxon>
        <taxon>Pseudomonadati</taxon>
        <taxon>Pseudomonadota</taxon>
        <taxon>Gammaproteobacteria</taxon>
        <taxon>Vibrionales</taxon>
        <taxon>Vibrionaceae</taxon>
        <taxon>Photobacterium</taxon>
    </lineage>
</organism>
<dbReference type="SUPFAM" id="SSF53756">
    <property type="entry name" value="UDP-Glycosyltransferase/glycogen phosphorylase"/>
    <property type="match status" value="1"/>
</dbReference>
<evidence type="ECO:0000259" key="1">
    <source>
        <dbReference type="Pfam" id="PF00534"/>
    </source>
</evidence>
<feature type="domain" description="Glycosyl transferase family 1" evidence="1">
    <location>
        <begin position="106"/>
        <end position="250"/>
    </location>
</feature>
<sequence>MSLFFTKKYNRVLFFGNLPPLVKCKSSILYIHNAYLVNKNSKVNNKSFKELLKNSLLKCYISFFKGNVSLIACQSRTMQEAFHDYYNYDISILPFYNELYKADLPKKYDFCFVGLPSLHKNHDFLLNCFFNLSNLNVSCKVALTVPIETRYKNLLEKIDHINEIGVVNIDNYGLIPYEKVIDIYYSSRSLVFPSSLESFGLPLIEAAMLDIPVFAPNLDYVNDVIDECNYININDVEDTVKSMKSYLIDSRSFKPARLKAENTFIQRFLHGSLDD</sequence>
<protein>
    <recommendedName>
        <fullName evidence="1">Glycosyl transferase family 1 domain-containing protein</fullName>
    </recommendedName>
</protein>
<name>A0A2T3IXB3_9GAMM</name>
<dbReference type="PANTHER" id="PTHR46401:SF8">
    <property type="entry name" value="BLL6006 PROTEIN"/>
    <property type="match status" value="1"/>
</dbReference>
<dbReference type="Gene3D" id="3.40.50.2000">
    <property type="entry name" value="Glycogen Phosphorylase B"/>
    <property type="match status" value="1"/>
</dbReference>
<proteinExistence type="predicted"/>
<reference evidence="2 3" key="1">
    <citation type="submission" date="2018-03" db="EMBL/GenBank/DDBJ databases">
        <title>Whole genome sequencing of Histamine producing bacteria.</title>
        <authorList>
            <person name="Butler K."/>
        </authorList>
    </citation>
    <scope>NUCLEOTIDE SEQUENCE [LARGE SCALE GENOMIC DNA]</scope>
    <source>
        <strain evidence="2 3">JCM 13586</strain>
    </source>
</reference>
<dbReference type="Proteomes" id="UP000241222">
    <property type="component" value="Unassembled WGS sequence"/>
</dbReference>
<evidence type="ECO:0000313" key="3">
    <source>
        <dbReference type="Proteomes" id="UP000241222"/>
    </source>
</evidence>
<dbReference type="AlphaFoldDB" id="A0A2T3IXB3"/>
<dbReference type="GO" id="GO:0016757">
    <property type="term" value="F:glycosyltransferase activity"/>
    <property type="evidence" value="ECO:0007669"/>
    <property type="project" value="InterPro"/>
</dbReference>
<dbReference type="Pfam" id="PF00534">
    <property type="entry name" value="Glycos_transf_1"/>
    <property type="match status" value="1"/>
</dbReference>
<gene>
    <name evidence="2" type="ORF">C9I99_13260</name>
</gene>
<keyword evidence="3" id="KW-1185">Reference proteome</keyword>
<dbReference type="InterPro" id="IPR001296">
    <property type="entry name" value="Glyco_trans_1"/>
</dbReference>
<dbReference type="EMBL" id="PYMH01000006">
    <property type="protein sequence ID" value="PSU33167.1"/>
    <property type="molecule type" value="Genomic_DNA"/>
</dbReference>
<accession>A0A2T3IXB3</accession>
<evidence type="ECO:0000313" key="2">
    <source>
        <dbReference type="EMBL" id="PSU33167.1"/>
    </source>
</evidence>
<dbReference type="PANTHER" id="PTHR46401">
    <property type="entry name" value="GLYCOSYLTRANSFERASE WBBK-RELATED"/>
    <property type="match status" value="1"/>
</dbReference>
<comment type="caution">
    <text evidence="2">The sequence shown here is derived from an EMBL/GenBank/DDBJ whole genome shotgun (WGS) entry which is preliminary data.</text>
</comment>